<dbReference type="Proteomes" id="UP001055072">
    <property type="component" value="Unassembled WGS sequence"/>
</dbReference>
<comment type="caution">
    <text evidence="1">The sequence shown here is derived from an EMBL/GenBank/DDBJ whole genome shotgun (WGS) entry which is preliminary data.</text>
</comment>
<dbReference type="EMBL" id="MU274908">
    <property type="protein sequence ID" value="KAI0090121.1"/>
    <property type="molecule type" value="Genomic_DNA"/>
</dbReference>
<name>A0ACB8U7B4_9APHY</name>
<protein>
    <submittedName>
        <fullName evidence="1">Cytochrome P450 monooxygenase pc-3</fullName>
    </submittedName>
</protein>
<keyword evidence="1" id="KW-0503">Monooxygenase</keyword>
<accession>A0ACB8U7B4</accession>
<gene>
    <name evidence="1" type="ORF">BDY19DRAFT_887863</name>
</gene>
<organism evidence="1 2">
    <name type="scientific">Irpex rosettiformis</name>
    <dbReference type="NCBI Taxonomy" id="378272"/>
    <lineage>
        <taxon>Eukaryota</taxon>
        <taxon>Fungi</taxon>
        <taxon>Dikarya</taxon>
        <taxon>Basidiomycota</taxon>
        <taxon>Agaricomycotina</taxon>
        <taxon>Agaricomycetes</taxon>
        <taxon>Polyporales</taxon>
        <taxon>Irpicaceae</taxon>
        <taxon>Irpex</taxon>
    </lineage>
</organism>
<evidence type="ECO:0000313" key="1">
    <source>
        <dbReference type="EMBL" id="KAI0090121.1"/>
    </source>
</evidence>
<keyword evidence="1" id="KW-0560">Oxidoreductase</keyword>
<reference evidence="1" key="1">
    <citation type="journal article" date="2021" name="Environ. Microbiol.">
        <title>Gene family expansions and transcriptome signatures uncover fungal adaptations to wood decay.</title>
        <authorList>
            <person name="Hage H."/>
            <person name="Miyauchi S."/>
            <person name="Viragh M."/>
            <person name="Drula E."/>
            <person name="Min B."/>
            <person name="Chaduli D."/>
            <person name="Navarro D."/>
            <person name="Favel A."/>
            <person name="Norest M."/>
            <person name="Lesage-Meessen L."/>
            <person name="Balint B."/>
            <person name="Merenyi Z."/>
            <person name="de Eugenio L."/>
            <person name="Morin E."/>
            <person name="Martinez A.T."/>
            <person name="Baldrian P."/>
            <person name="Stursova M."/>
            <person name="Martinez M.J."/>
            <person name="Novotny C."/>
            <person name="Magnuson J.K."/>
            <person name="Spatafora J.W."/>
            <person name="Maurice S."/>
            <person name="Pangilinan J."/>
            <person name="Andreopoulos W."/>
            <person name="LaButti K."/>
            <person name="Hundley H."/>
            <person name="Na H."/>
            <person name="Kuo A."/>
            <person name="Barry K."/>
            <person name="Lipzen A."/>
            <person name="Henrissat B."/>
            <person name="Riley R."/>
            <person name="Ahrendt S."/>
            <person name="Nagy L.G."/>
            <person name="Grigoriev I.V."/>
            <person name="Martin F."/>
            <person name="Rosso M.N."/>
        </authorList>
    </citation>
    <scope>NUCLEOTIDE SEQUENCE</scope>
    <source>
        <strain evidence="1">CBS 384.51</strain>
    </source>
</reference>
<proteinExistence type="predicted"/>
<evidence type="ECO:0000313" key="2">
    <source>
        <dbReference type="Proteomes" id="UP001055072"/>
    </source>
</evidence>
<sequence>MVERNQHWHGPLPQALALAIKQLTIAFTPSVVTALGLIALRRRLSPEIAAKYLPGWVIALSAITSIPALLTLKIKRREWSEKRKAAAYGATLPVRRLGKQIGNIDIMGAMFETLEKGFLSEFMWDKMAELGYTYEFYVLWDRAIVTSDVNITKTVLATDFPNYVKGETFNQYMKSVLGTGVFNSDGDMWKFHRTMTRPFFTKDRISHFDLFDRHADHAIVKIKERNRSGYAVDFQDLVARFTLDSATEFLFRTCVHSLETTLPYPWNAPAQLKVRSNSPAEAFAQAFAEAQEVIATRTRIGVIWPFYELFRDKTAGPMKVVDAFLMPILETAVARHKEAKTMGVDEHSEEIADDETLLDHLVKYTDDPVVLRDEVLNIMIAGRDTTGSMLTIAVYFLSQYPEVMQRLRQEVLDRVGPTRRPTYDDVREMKYLRAVINESMRLYPAVPWNMRYNVNDTVVRTSEGSNIFIPAGTSISYSVHCMHRRTDYWGPDAEQFDPDRFIDSRVQKYLTPNPFIFLPFNAGPRICLGQQFAYNEMSFFLIKLMQNFESIDFDVDSLDPKMRPLEEWKGAYGRQGIEKMWPWSHLTLYIKGGLWVKMNEAKNGEQEV</sequence>
<keyword evidence="2" id="KW-1185">Reference proteome</keyword>